<dbReference type="Pfam" id="PF10714">
    <property type="entry name" value="LEA_6"/>
    <property type="match status" value="1"/>
</dbReference>
<name>A0AAV8DS01_9POAL</name>
<organism evidence="2 4">
    <name type="scientific">Rhynchospora pubera</name>
    <dbReference type="NCBI Taxonomy" id="906938"/>
    <lineage>
        <taxon>Eukaryota</taxon>
        <taxon>Viridiplantae</taxon>
        <taxon>Streptophyta</taxon>
        <taxon>Embryophyta</taxon>
        <taxon>Tracheophyta</taxon>
        <taxon>Spermatophyta</taxon>
        <taxon>Magnoliopsida</taxon>
        <taxon>Liliopsida</taxon>
        <taxon>Poales</taxon>
        <taxon>Cyperaceae</taxon>
        <taxon>Cyperoideae</taxon>
        <taxon>Rhynchosporeae</taxon>
        <taxon>Rhynchospora</taxon>
    </lineage>
</organism>
<feature type="region of interest" description="Disordered" evidence="1">
    <location>
        <begin position="20"/>
        <end position="39"/>
    </location>
</feature>
<dbReference type="Proteomes" id="UP001140206">
    <property type="component" value="Chromosome 3"/>
</dbReference>
<protein>
    <submittedName>
        <fullName evidence="2">Uncharacterized protein</fullName>
    </submittedName>
</protein>
<dbReference type="EMBL" id="JAMFTS010000003">
    <property type="protein sequence ID" value="KAJ4772258.1"/>
    <property type="molecule type" value="Genomic_DNA"/>
</dbReference>
<feature type="compositionally biased region" description="Polar residues" evidence="1">
    <location>
        <begin position="72"/>
        <end position="81"/>
    </location>
</feature>
<evidence type="ECO:0000313" key="2">
    <source>
        <dbReference type="EMBL" id="KAJ4772258.1"/>
    </source>
</evidence>
<dbReference type="EMBL" id="JAMFTS010000003">
    <property type="protein sequence ID" value="KAJ4779808.1"/>
    <property type="molecule type" value="Genomic_DNA"/>
</dbReference>
<comment type="caution">
    <text evidence="2">The sequence shown here is derived from an EMBL/GenBank/DDBJ whole genome shotgun (WGS) entry which is preliminary data.</text>
</comment>
<evidence type="ECO:0000313" key="4">
    <source>
        <dbReference type="Proteomes" id="UP001140206"/>
    </source>
</evidence>
<proteinExistence type="predicted"/>
<keyword evidence="4" id="KW-1185">Reference proteome</keyword>
<accession>A0AAV8DS01</accession>
<gene>
    <name evidence="2" type="ORF">LUZ62_056515</name>
    <name evidence="3" type="ORF">LUZ62_064065</name>
</gene>
<feature type="region of interest" description="Disordered" evidence="1">
    <location>
        <begin position="48"/>
        <end position="81"/>
    </location>
</feature>
<evidence type="ECO:0000256" key="1">
    <source>
        <dbReference type="SAM" id="MobiDB-lite"/>
    </source>
</evidence>
<dbReference type="AlphaFoldDB" id="A0AAV8DS01"/>
<dbReference type="InterPro" id="IPR018930">
    <property type="entry name" value="LEA-18"/>
</dbReference>
<reference evidence="2" key="1">
    <citation type="submission" date="2022-08" db="EMBL/GenBank/DDBJ databases">
        <authorList>
            <person name="Marques A."/>
        </authorList>
    </citation>
    <scope>NUCLEOTIDE SEQUENCE</scope>
    <source>
        <strain evidence="2">RhyPub2mFocal</strain>
        <tissue evidence="2">Leaves</tissue>
    </source>
</reference>
<sequence length="81" mass="8467">MEASKEGNNCAPAQGQCLAKADSQGKEVKIPSDSSPYVQYENLEDYKTKGYGTSGHLPTIDPPRHAGATDAPTPSGSTVSK</sequence>
<evidence type="ECO:0000313" key="3">
    <source>
        <dbReference type="EMBL" id="KAJ4779808.1"/>
    </source>
</evidence>